<comment type="subcellular location">
    <subcellularLocation>
        <location evidence="1">Cell membrane</location>
        <topology evidence="1">Multi-pass membrane protein</topology>
    </subcellularLocation>
</comment>
<sequence length="632" mass="67456">MGAITPGNRRHATYDLWKVTRPVGAALAGAVTVLVLVALIGASGHVALGDTDPGAFVRFSAALVRLTADGAGALTVGGLVYAVFMAPARRDGVLKAEGYAGLRIATHAAVAWFAAAAAMVVLDVADASGQPLSEMDIPRLVGGFTALETPKAWAISAALVLIVLIACRIVLTWLSCAALTLIALFALLPPVVAGHASAGAGHDIATDAAIWHVTAAAVWVGTLVVHVSRGQQYKSKYNVISLICFGVLAISGALEGLVLTPWRDLLTSYGLLLLAKVVILAALAMFIRRALWAQVLVMAVGIGVSVGMARQPPPGFFAAQTPMDTLIGHDISAAPSVWDFFAAWRFSLIFGTVAILLVIGYLLGVRALRGRGDHWPVGRTIAWLLGCLVVLLATSSGVGRYGPGVFSVHMVTHMALNMLAPVLLVLGAPVTLALRALSPNQGPREWLLAVLHSKVSRVLTNPLVACILLVGSYYALYLTGLFDQAVRWHWAHLLMNTHFLLTGYLFYWVVIGVDPGPRRPPYLGRLAMLFAVMPFHGFFGVIIMSTQDVIAENFYRSLAVPWIGDLLADQRLGGGIAWASGEIPVLVVVIALLVQWSRSDEREARRHDRNPESEDELAAYNAMLAKLSDIRR</sequence>
<feature type="transmembrane region" description="Helical" evidence="6">
    <location>
        <begin position="418"/>
        <end position="437"/>
    </location>
</feature>
<evidence type="ECO:0000256" key="2">
    <source>
        <dbReference type="ARBA" id="ARBA00022475"/>
    </source>
</evidence>
<feature type="transmembrane region" description="Helical" evidence="6">
    <location>
        <begin position="576"/>
        <end position="596"/>
    </location>
</feature>
<reference evidence="7 8" key="1">
    <citation type="submission" date="2017-04" db="EMBL/GenBank/DDBJ databases">
        <authorList>
            <person name="Afonso C.L."/>
            <person name="Miller P.J."/>
            <person name="Scott M.A."/>
            <person name="Spackman E."/>
            <person name="Goraichik I."/>
            <person name="Dimitrov K.M."/>
            <person name="Suarez D.L."/>
            <person name="Swayne D.E."/>
        </authorList>
    </citation>
    <scope>NUCLEOTIDE SEQUENCE [LARGE SCALE GENOMIC DNA]</scope>
    <source>
        <strain evidence="7 8">DSM 43828</strain>
    </source>
</reference>
<keyword evidence="4 6" id="KW-1133">Transmembrane helix</keyword>
<evidence type="ECO:0000256" key="4">
    <source>
        <dbReference type="ARBA" id="ARBA00022989"/>
    </source>
</evidence>
<feature type="transmembrane region" description="Helical" evidence="6">
    <location>
        <begin position="239"/>
        <end position="259"/>
    </location>
</feature>
<feature type="transmembrane region" description="Helical" evidence="6">
    <location>
        <begin position="152"/>
        <end position="171"/>
    </location>
</feature>
<evidence type="ECO:0000256" key="3">
    <source>
        <dbReference type="ARBA" id="ARBA00022692"/>
    </source>
</evidence>
<feature type="transmembrane region" description="Helical" evidence="6">
    <location>
        <begin position="62"/>
        <end position="84"/>
    </location>
</feature>
<dbReference type="Proteomes" id="UP000192674">
    <property type="component" value="Unassembled WGS sequence"/>
</dbReference>
<feature type="transmembrane region" description="Helical" evidence="6">
    <location>
        <begin position="291"/>
        <end position="309"/>
    </location>
</feature>
<feature type="transmembrane region" description="Helical" evidence="6">
    <location>
        <begin position="265"/>
        <end position="284"/>
    </location>
</feature>
<feature type="transmembrane region" description="Helical" evidence="6">
    <location>
        <begin position="522"/>
        <end position="544"/>
    </location>
</feature>
<protein>
    <submittedName>
        <fullName evidence="7">Putative copper resistance protein D</fullName>
    </submittedName>
</protein>
<feature type="transmembrane region" description="Helical" evidence="6">
    <location>
        <begin position="209"/>
        <end position="227"/>
    </location>
</feature>
<keyword evidence="8" id="KW-1185">Reference proteome</keyword>
<dbReference type="GO" id="GO:0005886">
    <property type="term" value="C:plasma membrane"/>
    <property type="evidence" value="ECO:0007669"/>
    <property type="project" value="UniProtKB-SubCell"/>
</dbReference>
<feature type="transmembrane region" description="Helical" evidence="6">
    <location>
        <begin position="346"/>
        <end position="368"/>
    </location>
</feature>
<feature type="transmembrane region" description="Helical" evidence="6">
    <location>
        <begin position="23"/>
        <end position="42"/>
    </location>
</feature>
<dbReference type="InterPro" id="IPR019108">
    <property type="entry name" value="Caa3_assmbl_CtaG-rel"/>
</dbReference>
<proteinExistence type="predicted"/>
<evidence type="ECO:0000256" key="5">
    <source>
        <dbReference type="ARBA" id="ARBA00023136"/>
    </source>
</evidence>
<evidence type="ECO:0000313" key="8">
    <source>
        <dbReference type="Proteomes" id="UP000192674"/>
    </source>
</evidence>
<feature type="transmembrane region" description="Helical" evidence="6">
    <location>
        <begin position="178"/>
        <end position="197"/>
    </location>
</feature>
<keyword evidence="5 6" id="KW-0472">Membrane</keyword>
<organism evidence="7 8">
    <name type="scientific">Kibdelosporangium aridum</name>
    <dbReference type="NCBI Taxonomy" id="2030"/>
    <lineage>
        <taxon>Bacteria</taxon>
        <taxon>Bacillati</taxon>
        <taxon>Actinomycetota</taxon>
        <taxon>Actinomycetes</taxon>
        <taxon>Pseudonocardiales</taxon>
        <taxon>Pseudonocardiaceae</taxon>
        <taxon>Kibdelosporangium</taxon>
    </lineage>
</organism>
<gene>
    <name evidence="7" type="ORF">SAMN05661093_07300</name>
</gene>
<evidence type="ECO:0000256" key="6">
    <source>
        <dbReference type="SAM" id="Phobius"/>
    </source>
</evidence>
<keyword evidence="2" id="KW-1003">Cell membrane</keyword>
<accession>A0A1Y5Y219</accession>
<dbReference type="AlphaFoldDB" id="A0A1Y5Y219"/>
<name>A0A1Y5Y219_KIBAR</name>
<evidence type="ECO:0000313" key="7">
    <source>
        <dbReference type="EMBL" id="SMD22068.1"/>
    </source>
</evidence>
<feature type="transmembrane region" description="Helical" evidence="6">
    <location>
        <begin position="488"/>
        <end position="510"/>
    </location>
</feature>
<feature type="transmembrane region" description="Helical" evidence="6">
    <location>
        <begin position="458"/>
        <end position="476"/>
    </location>
</feature>
<evidence type="ECO:0000256" key="1">
    <source>
        <dbReference type="ARBA" id="ARBA00004651"/>
    </source>
</evidence>
<feature type="transmembrane region" description="Helical" evidence="6">
    <location>
        <begin position="380"/>
        <end position="398"/>
    </location>
</feature>
<dbReference type="Pfam" id="PF09678">
    <property type="entry name" value="Caa3_CtaG"/>
    <property type="match status" value="1"/>
</dbReference>
<feature type="transmembrane region" description="Helical" evidence="6">
    <location>
        <begin position="104"/>
        <end position="125"/>
    </location>
</feature>
<dbReference type="EMBL" id="FWXV01000007">
    <property type="protein sequence ID" value="SMD22068.1"/>
    <property type="molecule type" value="Genomic_DNA"/>
</dbReference>
<keyword evidence="3 6" id="KW-0812">Transmembrane</keyword>